<dbReference type="Proteomes" id="UP000281415">
    <property type="component" value="Segment"/>
</dbReference>
<accession>A0A386K769</accession>
<organism evidence="2 3">
    <name type="scientific">Bacillus phage Ray17</name>
    <dbReference type="NCBI Taxonomy" id="2315627"/>
    <lineage>
        <taxon>Viruses</taxon>
        <taxon>Duplodnaviria</taxon>
        <taxon>Heunggongvirae</taxon>
        <taxon>Uroviricota</taxon>
        <taxon>Caudoviricetes</taxon>
        <taxon>Trautnerviridae</taxon>
        <taxon>Polsinellivirinae</taxon>
        <taxon>Splendidredvirus</taxon>
        <taxon>Splendidredvirus ray17</taxon>
    </lineage>
</organism>
<sequence>MKQPRNQEEIDEYLDKIISKAERDIDKVFAARLKEIKAMIGKLFEKYSNKAGELTPADVAKYNRLEKEMTLIKDNLKSDYKAVMKAINKLMETQYIENYMRSAYLYEMYTGKEMGFSAPSLEAIKQAAANPIPQLTLPVILERYRVELVNAISLQIAQGLLAGEGYAQIAKRVHGQMQLSLNKARLTARTEAHRVQVSARMDSAEHAAKHVKMEKMWSAALDTRTRLGHRKLDGKTVPMNGLFKSIYGGIGKGPGHMHRAKDDCNCRCAIVYVVDGIKPDLRRARAGKGSKVIPYVTYAEWEKSHKKVS</sequence>
<name>A0A386K769_9CAUD</name>
<dbReference type="InterPro" id="IPR006528">
    <property type="entry name" value="Phage_head_morphogenesis_dom"/>
</dbReference>
<dbReference type="EMBL" id="MH752385">
    <property type="protein sequence ID" value="AYD80975.1"/>
    <property type="molecule type" value="Genomic_DNA"/>
</dbReference>
<evidence type="ECO:0000259" key="1">
    <source>
        <dbReference type="Pfam" id="PF04233"/>
    </source>
</evidence>
<protein>
    <recommendedName>
        <fullName evidence="1">Phage head morphogenesis domain-containing protein</fullName>
    </recommendedName>
</protein>
<evidence type="ECO:0000313" key="2">
    <source>
        <dbReference type="EMBL" id="AYD80975.1"/>
    </source>
</evidence>
<proteinExistence type="predicted"/>
<dbReference type="Pfam" id="PF04233">
    <property type="entry name" value="Phage_Mu_F"/>
    <property type="match status" value="1"/>
</dbReference>
<gene>
    <name evidence="2" type="ORF">Ray17_74</name>
</gene>
<keyword evidence="3" id="KW-1185">Reference proteome</keyword>
<reference evidence="3" key="1">
    <citation type="submission" date="2018-08" db="EMBL/GenBank/DDBJ databases">
        <authorList>
            <person name="Showalter R."/>
            <person name="Adat I."/>
            <person name="Raab R."/>
            <person name="Temple L."/>
        </authorList>
    </citation>
    <scope>NUCLEOTIDE SEQUENCE [LARGE SCALE GENOMIC DNA]</scope>
</reference>
<feature type="domain" description="Phage head morphogenesis" evidence="1">
    <location>
        <begin position="151"/>
        <end position="270"/>
    </location>
</feature>
<evidence type="ECO:0000313" key="3">
    <source>
        <dbReference type="Proteomes" id="UP000281415"/>
    </source>
</evidence>